<proteinExistence type="predicted"/>
<dbReference type="SUPFAM" id="SSF47413">
    <property type="entry name" value="lambda repressor-like DNA-binding domains"/>
    <property type="match status" value="1"/>
</dbReference>
<dbReference type="eggNOG" id="COG4197">
    <property type="taxonomic scope" value="Bacteria"/>
</dbReference>
<accession>T0HUC6</accession>
<name>T0HUC6_9SPHN</name>
<dbReference type="Gene3D" id="1.10.260.40">
    <property type="entry name" value="lambda repressor-like DNA-binding domains"/>
    <property type="match status" value="1"/>
</dbReference>
<organism evidence="2 3">
    <name type="scientific">Sphingobium lactosutens DS20</name>
    <dbReference type="NCBI Taxonomy" id="1331060"/>
    <lineage>
        <taxon>Bacteria</taxon>
        <taxon>Pseudomonadati</taxon>
        <taxon>Pseudomonadota</taxon>
        <taxon>Alphaproteobacteria</taxon>
        <taxon>Sphingomonadales</taxon>
        <taxon>Sphingomonadaceae</taxon>
        <taxon>Sphingobium</taxon>
    </lineage>
</organism>
<evidence type="ECO:0008006" key="4">
    <source>
        <dbReference type="Google" id="ProtNLM"/>
    </source>
</evidence>
<protein>
    <recommendedName>
        <fullName evidence="4">Cytoplasmic chaperone TorD</fullName>
    </recommendedName>
</protein>
<dbReference type="InterPro" id="IPR010982">
    <property type="entry name" value="Lambda_DNA-bd_dom_sf"/>
</dbReference>
<sequence length="90" mass="9938">MTLSPIQALQQAVETAGSQSALARLLKVSQHAVWHWLNKGDAEKPLPAEHVLKVEEATGISRHDLRPDLYPREAIPSPQGDDDRLEGVRP</sequence>
<dbReference type="AlphaFoldDB" id="T0HUC6"/>
<dbReference type="Pfam" id="PF15943">
    <property type="entry name" value="YdaS_toxin"/>
    <property type="match status" value="1"/>
</dbReference>
<evidence type="ECO:0000313" key="2">
    <source>
        <dbReference type="EMBL" id="EQB15743.1"/>
    </source>
</evidence>
<reference evidence="2 3" key="1">
    <citation type="journal article" date="2013" name="Genome Announc.">
        <title>Draft Genome Sequence of Sphingobium lactosutens Strain DS20T, Isolated from a Hexachlorocyclohexane Dumpsite.</title>
        <authorList>
            <person name="Kumar R."/>
            <person name="Dwivedi V."/>
            <person name="Negi V."/>
            <person name="Khurana J.P."/>
            <person name="Lal R."/>
        </authorList>
    </citation>
    <scope>NUCLEOTIDE SEQUENCE [LARGE SCALE GENOMIC DNA]</scope>
    <source>
        <strain evidence="2 3">DS20</strain>
    </source>
</reference>
<dbReference type="InterPro" id="IPR031856">
    <property type="entry name" value="YdaS_toxin-like"/>
</dbReference>
<dbReference type="EMBL" id="ATDP01000082">
    <property type="protein sequence ID" value="EQB15743.1"/>
    <property type="molecule type" value="Genomic_DNA"/>
</dbReference>
<feature type="region of interest" description="Disordered" evidence="1">
    <location>
        <begin position="62"/>
        <end position="90"/>
    </location>
</feature>
<evidence type="ECO:0000256" key="1">
    <source>
        <dbReference type="SAM" id="MobiDB-lite"/>
    </source>
</evidence>
<keyword evidence="3" id="KW-1185">Reference proteome</keyword>
<feature type="compositionally biased region" description="Basic and acidic residues" evidence="1">
    <location>
        <begin position="62"/>
        <end position="71"/>
    </location>
</feature>
<gene>
    <name evidence="2" type="ORF">RLDS_10735</name>
</gene>
<feature type="compositionally biased region" description="Basic and acidic residues" evidence="1">
    <location>
        <begin position="81"/>
        <end position="90"/>
    </location>
</feature>
<dbReference type="Proteomes" id="UP000015531">
    <property type="component" value="Unassembled WGS sequence"/>
</dbReference>
<comment type="caution">
    <text evidence="2">The sequence shown here is derived from an EMBL/GenBank/DDBJ whole genome shotgun (WGS) entry which is preliminary data.</text>
</comment>
<evidence type="ECO:0000313" key="3">
    <source>
        <dbReference type="Proteomes" id="UP000015531"/>
    </source>
</evidence>
<dbReference type="GO" id="GO:0003677">
    <property type="term" value="F:DNA binding"/>
    <property type="evidence" value="ECO:0007669"/>
    <property type="project" value="InterPro"/>
</dbReference>